<protein>
    <submittedName>
        <fullName evidence="2">LLM class flavin-dependent oxidoreductase</fullName>
    </submittedName>
</protein>
<keyword evidence="3" id="KW-1185">Reference proteome</keyword>
<proteinExistence type="predicted"/>
<dbReference type="EMBL" id="JBHUKR010000006">
    <property type="protein sequence ID" value="MFD2416900.1"/>
    <property type="molecule type" value="Genomic_DNA"/>
</dbReference>
<dbReference type="Gene3D" id="3.20.20.30">
    <property type="entry name" value="Luciferase-like domain"/>
    <property type="match status" value="1"/>
</dbReference>
<sequence>MLVGGDGPTVFDRVLAYGDGWMPGHHEDQGFFRERVAELRERAAAAGRGHMEITIFLARLDSLDDYAAAGVDRVVVMLPTGEERKFLKGVAKAKDSR</sequence>
<evidence type="ECO:0000313" key="2">
    <source>
        <dbReference type="EMBL" id="MFD2416900.1"/>
    </source>
</evidence>
<accession>A0ABW5FQH3</accession>
<feature type="domain" description="Luciferase-like" evidence="1">
    <location>
        <begin position="3"/>
        <end position="74"/>
    </location>
</feature>
<dbReference type="InterPro" id="IPR036661">
    <property type="entry name" value="Luciferase-like_sf"/>
</dbReference>
<name>A0ABW5FQH3_9PSEU</name>
<evidence type="ECO:0000259" key="1">
    <source>
        <dbReference type="Pfam" id="PF00296"/>
    </source>
</evidence>
<dbReference type="Pfam" id="PF00296">
    <property type="entry name" value="Bac_luciferase"/>
    <property type="match status" value="1"/>
</dbReference>
<gene>
    <name evidence="2" type="ORF">ACFSXZ_11260</name>
</gene>
<dbReference type="SUPFAM" id="SSF51679">
    <property type="entry name" value="Bacterial luciferase-like"/>
    <property type="match status" value="1"/>
</dbReference>
<comment type="caution">
    <text evidence="2">The sequence shown here is derived from an EMBL/GenBank/DDBJ whole genome shotgun (WGS) entry which is preliminary data.</text>
</comment>
<dbReference type="InterPro" id="IPR011251">
    <property type="entry name" value="Luciferase-like_dom"/>
</dbReference>
<organism evidence="2 3">
    <name type="scientific">Amycolatopsis pigmentata</name>
    <dbReference type="NCBI Taxonomy" id="450801"/>
    <lineage>
        <taxon>Bacteria</taxon>
        <taxon>Bacillati</taxon>
        <taxon>Actinomycetota</taxon>
        <taxon>Actinomycetes</taxon>
        <taxon>Pseudonocardiales</taxon>
        <taxon>Pseudonocardiaceae</taxon>
        <taxon>Amycolatopsis</taxon>
    </lineage>
</organism>
<reference evidence="3" key="1">
    <citation type="journal article" date="2019" name="Int. J. Syst. Evol. Microbiol.">
        <title>The Global Catalogue of Microorganisms (GCM) 10K type strain sequencing project: providing services to taxonomists for standard genome sequencing and annotation.</title>
        <authorList>
            <consortium name="The Broad Institute Genomics Platform"/>
            <consortium name="The Broad Institute Genome Sequencing Center for Infectious Disease"/>
            <person name="Wu L."/>
            <person name="Ma J."/>
        </authorList>
    </citation>
    <scope>NUCLEOTIDE SEQUENCE [LARGE SCALE GENOMIC DNA]</scope>
    <source>
        <strain evidence="3">CGMCC 4.7645</strain>
    </source>
</reference>
<evidence type="ECO:0000313" key="3">
    <source>
        <dbReference type="Proteomes" id="UP001597417"/>
    </source>
</evidence>
<dbReference type="RefSeq" id="WP_378264114.1">
    <property type="nucleotide sequence ID" value="NZ_JBHUKR010000006.1"/>
</dbReference>
<dbReference type="Proteomes" id="UP001597417">
    <property type="component" value="Unassembled WGS sequence"/>
</dbReference>